<dbReference type="InterPro" id="IPR001656">
    <property type="entry name" value="PsdUridine_synth_TruD"/>
</dbReference>
<dbReference type="OrthoDB" id="447290at2759"/>
<feature type="compositionally biased region" description="Polar residues" evidence="1">
    <location>
        <begin position="436"/>
        <end position="448"/>
    </location>
</feature>
<dbReference type="GeneID" id="26901710"/>
<feature type="region of interest" description="Disordered" evidence="1">
    <location>
        <begin position="430"/>
        <end position="450"/>
    </location>
</feature>
<dbReference type="AlphaFoldDB" id="A0A0M9G8Z6"/>
<evidence type="ECO:0000313" key="2">
    <source>
        <dbReference type="EMBL" id="KPA84979.1"/>
    </source>
</evidence>
<feature type="region of interest" description="Disordered" evidence="1">
    <location>
        <begin position="190"/>
        <end position="212"/>
    </location>
</feature>
<dbReference type="GO" id="GO:0009982">
    <property type="term" value="F:pseudouridine synthase activity"/>
    <property type="evidence" value="ECO:0007669"/>
    <property type="project" value="InterPro"/>
</dbReference>
<dbReference type="InterPro" id="IPR020103">
    <property type="entry name" value="PsdUridine_synth_cat_dom_sf"/>
</dbReference>
<feature type="compositionally biased region" description="Basic and acidic residues" evidence="1">
    <location>
        <begin position="368"/>
        <end position="378"/>
    </location>
</feature>
<dbReference type="PANTHER" id="PTHR13326:SF24">
    <property type="entry name" value="TRUD DOMAIN-CONTAINING PROTEIN"/>
    <property type="match status" value="1"/>
</dbReference>
<dbReference type="VEuPathDB" id="TriTrypDB:LpyrH10_02_3890"/>
<dbReference type="GO" id="GO:0005634">
    <property type="term" value="C:nucleus"/>
    <property type="evidence" value="ECO:0007669"/>
    <property type="project" value="TreeGrafter"/>
</dbReference>
<proteinExistence type="predicted"/>
<dbReference type="EMBL" id="LGTL01000002">
    <property type="protein sequence ID" value="KPA84979.1"/>
    <property type="molecule type" value="Genomic_DNA"/>
</dbReference>
<gene>
    <name evidence="2" type="ORF">ABB37_01415</name>
</gene>
<dbReference type="Pfam" id="PF01142">
    <property type="entry name" value="TruD"/>
    <property type="match status" value="2"/>
</dbReference>
<dbReference type="SUPFAM" id="SSF55120">
    <property type="entry name" value="Pseudouridine synthase"/>
    <property type="match status" value="1"/>
</dbReference>
<evidence type="ECO:0000313" key="3">
    <source>
        <dbReference type="Proteomes" id="UP000037923"/>
    </source>
</evidence>
<name>A0A0M9G8Z6_LEPPY</name>
<keyword evidence="3" id="KW-1185">Reference proteome</keyword>
<feature type="region of interest" description="Disordered" evidence="1">
    <location>
        <begin position="793"/>
        <end position="828"/>
    </location>
</feature>
<protein>
    <recommendedName>
        <fullName evidence="4">TRUD domain-containing protein</fullName>
    </recommendedName>
</protein>
<evidence type="ECO:0000256" key="1">
    <source>
        <dbReference type="SAM" id="MobiDB-lite"/>
    </source>
</evidence>
<feature type="compositionally biased region" description="Low complexity" evidence="1">
    <location>
        <begin position="202"/>
        <end position="212"/>
    </location>
</feature>
<dbReference type="OMA" id="LWVHAGQ"/>
<dbReference type="Gene3D" id="3.30.2350.20">
    <property type="entry name" value="TruD, catalytic domain"/>
    <property type="match status" value="2"/>
</dbReference>
<dbReference type="GO" id="GO:0001522">
    <property type="term" value="P:pseudouridine synthesis"/>
    <property type="evidence" value="ECO:0007669"/>
    <property type="project" value="InterPro"/>
</dbReference>
<reference evidence="2 3" key="1">
    <citation type="submission" date="2015-07" db="EMBL/GenBank/DDBJ databases">
        <title>High-quality genome of monoxenous trypanosomatid Leptomonas pyrrhocoris.</title>
        <authorList>
            <person name="Flegontov P."/>
            <person name="Butenko A."/>
            <person name="Firsov S."/>
            <person name="Vlcek C."/>
            <person name="Logacheva M.D."/>
            <person name="Field M."/>
            <person name="Filatov D."/>
            <person name="Flegontova O."/>
            <person name="Gerasimov E."/>
            <person name="Jackson A.P."/>
            <person name="Kelly S."/>
            <person name="Opperdoes F."/>
            <person name="O'Reilly A."/>
            <person name="Votypka J."/>
            <person name="Yurchenko V."/>
            <person name="Lukes J."/>
        </authorList>
    </citation>
    <scope>NUCLEOTIDE SEQUENCE [LARGE SCALE GENOMIC DNA]</scope>
    <source>
        <strain evidence="2">H10</strain>
    </source>
</reference>
<feature type="region of interest" description="Disordered" evidence="1">
    <location>
        <begin position="357"/>
        <end position="387"/>
    </location>
</feature>
<sequence>MLHACGITSSLISRPASTARRLDDAVDADTIPGDAATSSSSLWWQRCATGDIKVLPEDFVVVEIDPTGQRTDANPYVFPAVDAFNSTTSARDTNPTEAADLDDDGGEVAHECGNSVGDVSLLCKSVAAEAVAPPSTRALHDLHRLLVECAPTLRQLFGDATEVEEKVSATFTQADLTALIRDAHLSAQGVLPSSSSKTKDGAATPEATTTASSSATETFPWWRGSHCLGEFAEKKERQIVHLLVRRCFPHMRSYAAISGASTAASSSSPSVDDVASVLSCSLDLHYVLFCATLGAEAALCIARWAIAAQSARQERSLDAATRREMQLITPVDDSVAPASVDRGVCFASFDPLTEAMRRPIATSSPRDVGTDGQHKGDDEASPSFPAGCAEQQMPLLSDKDVRRHVHDALRRFYPFIKCQVHNGQVVLRYTPKPGPKNTTDSTAPSNESVLLGVRRPREAEGEATKADLNADLPSGATSDFVHFIVRKRNLDTAEMRQLVGEYCKLKDGSVCAAGMKDKKAVTTQRCSIPNTKTPSMSQVGCSSLAASTPASPIILRWPADPQNSYATVLCAAPRSGPVHLGQLKGNWFLVLVRHVRWAMAGERRGWGGDTAGTQATQCEEPQNAPVCRSEEEGTLRTFLEERFSECVEYGFVNYFGQQRFGETIEHADDHTGVHLFAGRWVDAVRSLFRACPDVYDAFPEKMEARFVPGSSRDAQVMTHALRQTYRMYFSEHPLTRADVQTFSALWTRLCEKAITEGVAYYLRSLWVHAGQSVFFNLAASFIVDGMQRPPPLCSANGERRAVPTSGATESVDSPLASTPAPASTAATADGLPPLPYATVAKSYLPLGGYQVDRAAAEEGTRGGEENSAAWQGWREAAIEHALRTLRWTEAQAFEQRKVAGVPVPGSWRAVVVRPRDAVLEWMTNDEVRAEAQLSDTPATHSQSALPSMRLSFALPSSTYATVFLREVLGCDKWW</sequence>
<evidence type="ECO:0008006" key="4">
    <source>
        <dbReference type="Google" id="ProtNLM"/>
    </source>
</evidence>
<dbReference type="RefSeq" id="XP_015663418.1">
    <property type="nucleotide sequence ID" value="XM_015797898.1"/>
</dbReference>
<feature type="compositionally biased region" description="Low complexity" evidence="1">
    <location>
        <begin position="813"/>
        <end position="828"/>
    </location>
</feature>
<organism evidence="2 3">
    <name type="scientific">Leptomonas pyrrhocoris</name>
    <name type="common">Firebug parasite</name>
    <dbReference type="NCBI Taxonomy" id="157538"/>
    <lineage>
        <taxon>Eukaryota</taxon>
        <taxon>Discoba</taxon>
        <taxon>Euglenozoa</taxon>
        <taxon>Kinetoplastea</taxon>
        <taxon>Metakinetoplastina</taxon>
        <taxon>Trypanosomatida</taxon>
        <taxon>Trypanosomatidae</taxon>
        <taxon>Leishmaniinae</taxon>
        <taxon>Leptomonas</taxon>
    </lineage>
</organism>
<dbReference type="InterPro" id="IPR042214">
    <property type="entry name" value="TruD_catalytic"/>
</dbReference>
<dbReference type="Proteomes" id="UP000037923">
    <property type="component" value="Unassembled WGS sequence"/>
</dbReference>
<comment type="caution">
    <text evidence="2">The sequence shown here is derived from an EMBL/GenBank/DDBJ whole genome shotgun (WGS) entry which is preliminary data.</text>
</comment>
<dbReference type="GO" id="GO:0003723">
    <property type="term" value="F:RNA binding"/>
    <property type="evidence" value="ECO:0007669"/>
    <property type="project" value="InterPro"/>
</dbReference>
<accession>A0A0M9G8Z6</accession>
<dbReference type="PANTHER" id="PTHR13326">
    <property type="entry name" value="TRNA PSEUDOURIDINE SYNTHASE D"/>
    <property type="match status" value="1"/>
</dbReference>